<keyword evidence="1" id="KW-0812">Transmembrane</keyword>
<dbReference type="EMBL" id="KB008103">
    <property type="protein sequence ID" value="ELR13079.1"/>
    <property type="molecule type" value="Genomic_DNA"/>
</dbReference>
<dbReference type="KEGG" id="acan:ACA1_097650"/>
<dbReference type="OMA" id="DIFECYS"/>
<evidence type="ECO:0000256" key="1">
    <source>
        <dbReference type="SAM" id="Phobius"/>
    </source>
</evidence>
<keyword evidence="1" id="KW-0472">Membrane</keyword>
<dbReference type="VEuPathDB" id="AmoebaDB:ACA1_097650"/>
<name>L8GJU4_ACACF</name>
<feature type="chain" id="PRO_5003990151" evidence="2">
    <location>
        <begin position="27"/>
        <end position="154"/>
    </location>
</feature>
<gene>
    <name evidence="3" type="ORF">ACA1_097650</name>
</gene>
<feature type="transmembrane region" description="Helical" evidence="1">
    <location>
        <begin position="125"/>
        <end position="150"/>
    </location>
</feature>
<sequence>MSATSTFIQVLVALCLFSLFTAGVEGAANTTCPAPCDPCTGSDAGGCCSQYFDFLDRTYCDPYCMVADYQCCGCVAVNATQDIFECYSCPKGQACIENSRHLNPLPNNQTGWYCASGSALAPSRYLVAVAVALLLFVAFADSFVSVAAFLDSKL</sequence>
<dbReference type="Proteomes" id="UP000011083">
    <property type="component" value="Unassembled WGS sequence"/>
</dbReference>
<evidence type="ECO:0000313" key="3">
    <source>
        <dbReference type="EMBL" id="ELR13079.1"/>
    </source>
</evidence>
<evidence type="ECO:0000313" key="4">
    <source>
        <dbReference type="Proteomes" id="UP000011083"/>
    </source>
</evidence>
<feature type="signal peptide" evidence="2">
    <location>
        <begin position="1"/>
        <end position="26"/>
    </location>
</feature>
<dbReference type="AlphaFoldDB" id="L8GJU4"/>
<dbReference type="RefSeq" id="XP_004335092.1">
    <property type="nucleotide sequence ID" value="XM_004335044.1"/>
</dbReference>
<evidence type="ECO:0000256" key="2">
    <source>
        <dbReference type="SAM" id="SignalP"/>
    </source>
</evidence>
<keyword evidence="2" id="KW-0732">Signal</keyword>
<organism evidence="3 4">
    <name type="scientific">Acanthamoeba castellanii (strain ATCC 30010 / Neff)</name>
    <dbReference type="NCBI Taxonomy" id="1257118"/>
    <lineage>
        <taxon>Eukaryota</taxon>
        <taxon>Amoebozoa</taxon>
        <taxon>Discosea</taxon>
        <taxon>Longamoebia</taxon>
        <taxon>Centramoebida</taxon>
        <taxon>Acanthamoebidae</taxon>
        <taxon>Acanthamoeba</taxon>
    </lineage>
</organism>
<proteinExistence type="predicted"/>
<accession>L8GJU4</accession>
<dbReference type="GeneID" id="14913204"/>
<keyword evidence="1" id="KW-1133">Transmembrane helix</keyword>
<keyword evidence="4" id="KW-1185">Reference proteome</keyword>
<protein>
    <submittedName>
        <fullName evidence="3">Uncharacterized protein</fullName>
    </submittedName>
</protein>
<reference evidence="3 4" key="1">
    <citation type="journal article" date="2013" name="Genome Biol.">
        <title>Genome of Acanthamoeba castellanii highlights extensive lateral gene transfer and early evolution of tyrosine kinase signaling.</title>
        <authorList>
            <person name="Clarke M."/>
            <person name="Lohan A.J."/>
            <person name="Liu B."/>
            <person name="Lagkouvardos I."/>
            <person name="Roy S."/>
            <person name="Zafar N."/>
            <person name="Bertelli C."/>
            <person name="Schilde C."/>
            <person name="Kianianmomeni A."/>
            <person name="Burglin T.R."/>
            <person name="Frech C."/>
            <person name="Turcotte B."/>
            <person name="Kopec K.O."/>
            <person name="Synnott J.M."/>
            <person name="Choo C."/>
            <person name="Paponov I."/>
            <person name="Finkler A."/>
            <person name="Soon Heng Tan C."/>
            <person name="Hutchins A.P."/>
            <person name="Weinmeier T."/>
            <person name="Rattei T."/>
            <person name="Chu J.S."/>
            <person name="Gimenez G."/>
            <person name="Irimia M."/>
            <person name="Rigden D.J."/>
            <person name="Fitzpatrick D.A."/>
            <person name="Lorenzo-Morales J."/>
            <person name="Bateman A."/>
            <person name="Chiu C.H."/>
            <person name="Tang P."/>
            <person name="Hegemann P."/>
            <person name="Fromm H."/>
            <person name="Raoult D."/>
            <person name="Greub G."/>
            <person name="Miranda-Saavedra D."/>
            <person name="Chen N."/>
            <person name="Nash P."/>
            <person name="Ginger M.L."/>
            <person name="Horn M."/>
            <person name="Schaap P."/>
            <person name="Caler L."/>
            <person name="Loftus B."/>
        </authorList>
    </citation>
    <scope>NUCLEOTIDE SEQUENCE [LARGE SCALE GENOMIC DNA]</scope>
    <source>
        <strain evidence="3 4">Neff</strain>
    </source>
</reference>